<dbReference type="EMBL" id="BJVY01000004">
    <property type="protein sequence ID" value="GEL69255.1"/>
    <property type="molecule type" value="Genomic_DNA"/>
</dbReference>
<comment type="caution">
    <text evidence="3">The sequence shown here is derived from an EMBL/GenBank/DDBJ whole genome shotgun (WGS) entry which is preliminary data.</text>
</comment>
<evidence type="ECO:0000313" key="5">
    <source>
        <dbReference type="Proteomes" id="UP000198717"/>
    </source>
</evidence>
<dbReference type="AlphaFoldDB" id="A0A511H6X4"/>
<gene>
    <name evidence="3" type="ORF">MVI01_10390</name>
    <name evidence="4" type="ORF">SAMN04488504_106108</name>
</gene>
<evidence type="ECO:0000313" key="6">
    <source>
        <dbReference type="Proteomes" id="UP000321224"/>
    </source>
</evidence>
<accession>A0A511H6X4</accession>
<name>A0A511H6X4_9BACT</name>
<organism evidence="3 6">
    <name type="scientific">Myxococcus virescens</name>
    <dbReference type="NCBI Taxonomy" id="83456"/>
    <lineage>
        <taxon>Bacteria</taxon>
        <taxon>Pseudomonadati</taxon>
        <taxon>Myxococcota</taxon>
        <taxon>Myxococcia</taxon>
        <taxon>Myxococcales</taxon>
        <taxon>Cystobacterineae</taxon>
        <taxon>Myxococcaceae</taxon>
        <taxon>Myxococcus</taxon>
    </lineage>
</organism>
<protein>
    <submittedName>
        <fullName evidence="3">Uncharacterized protein</fullName>
    </submittedName>
</protein>
<proteinExistence type="predicted"/>
<dbReference type="Proteomes" id="UP000321224">
    <property type="component" value="Unassembled WGS sequence"/>
</dbReference>
<evidence type="ECO:0000313" key="4">
    <source>
        <dbReference type="EMBL" id="SDE34959.1"/>
    </source>
</evidence>
<reference evidence="4 5" key="1">
    <citation type="submission" date="2016-10" db="EMBL/GenBank/DDBJ databases">
        <authorList>
            <person name="Varghese N."/>
            <person name="Submissions S."/>
        </authorList>
    </citation>
    <scope>NUCLEOTIDE SEQUENCE [LARGE SCALE GENOMIC DNA]</scope>
    <source>
        <strain evidence="4 5">DSM 2260</strain>
    </source>
</reference>
<evidence type="ECO:0000313" key="3">
    <source>
        <dbReference type="EMBL" id="GEL69255.1"/>
    </source>
</evidence>
<feature type="region of interest" description="Disordered" evidence="2">
    <location>
        <begin position="88"/>
        <end position="115"/>
    </location>
</feature>
<keyword evidence="1" id="KW-0175">Coiled coil</keyword>
<dbReference type="RefSeq" id="WP_090490987.1">
    <property type="nucleotide sequence ID" value="NZ_BJVY01000004.1"/>
</dbReference>
<feature type="compositionally biased region" description="Basic residues" evidence="2">
    <location>
        <begin position="102"/>
        <end position="115"/>
    </location>
</feature>
<keyword evidence="5" id="KW-1185">Reference proteome</keyword>
<sequence>MTFREARMAEHEGQQTPRTKVRRRRTPTPKAVRTGERNAGPDRGSIALRRTASEYRATAEEQAARVREEIEAALVQARSTREAIEQRIADQLHAPPVSHTPPPRRKRATRASRKK</sequence>
<dbReference type="Proteomes" id="UP000198717">
    <property type="component" value="Unassembled WGS sequence"/>
</dbReference>
<feature type="compositionally biased region" description="Basic and acidic residues" evidence="2">
    <location>
        <begin position="1"/>
        <end position="13"/>
    </location>
</feature>
<evidence type="ECO:0000256" key="1">
    <source>
        <dbReference type="SAM" id="Coils"/>
    </source>
</evidence>
<feature type="region of interest" description="Disordered" evidence="2">
    <location>
        <begin position="1"/>
        <end position="49"/>
    </location>
</feature>
<reference evidence="3 6" key="2">
    <citation type="submission" date="2019-07" db="EMBL/GenBank/DDBJ databases">
        <title>Whole genome shotgun sequence of Myxococcus virescens NBRC 100334.</title>
        <authorList>
            <person name="Hosoyama A."/>
            <person name="Uohara A."/>
            <person name="Ohji S."/>
            <person name="Ichikawa N."/>
        </authorList>
    </citation>
    <scope>NUCLEOTIDE SEQUENCE [LARGE SCALE GENOMIC DNA]</scope>
    <source>
        <strain evidence="3 6">NBRC 100334</strain>
    </source>
</reference>
<evidence type="ECO:0000256" key="2">
    <source>
        <dbReference type="SAM" id="MobiDB-lite"/>
    </source>
</evidence>
<dbReference type="EMBL" id="FNAJ01000006">
    <property type="protein sequence ID" value="SDE34959.1"/>
    <property type="molecule type" value="Genomic_DNA"/>
</dbReference>
<feature type="coiled-coil region" evidence="1">
    <location>
        <begin position="56"/>
        <end position="87"/>
    </location>
</feature>